<dbReference type="OMA" id="PCKNYIL"/>
<keyword evidence="2" id="KW-1185">Reference proteome</keyword>
<protein>
    <recommendedName>
        <fullName evidence="3">TPM domain-containing protein</fullName>
    </recommendedName>
</protein>
<dbReference type="Proteomes" id="UP000031036">
    <property type="component" value="Unassembled WGS sequence"/>
</dbReference>
<dbReference type="STRING" id="6265.A0A0B2VRZ6"/>
<evidence type="ECO:0008006" key="3">
    <source>
        <dbReference type="Google" id="ProtNLM"/>
    </source>
</evidence>
<dbReference type="GO" id="GO:0005892">
    <property type="term" value="C:acetylcholine-gated channel complex"/>
    <property type="evidence" value="ECO:0007669"/>
    <property type="project" value="InterPro"/>
</dbReference>
<dbReference type="PANTHER" id="PTHR33748:SF2">
    <property type="entry name" value="CONSERVED PLASMA MEMBRANE PROTEIN"/>
    <property type="match status" value="1"/>
</dbReference>
<evidence type="ECO:0000313" key="1">
    <source>
        <dbReference type="EMBL" id="KHN84094.1"/>
    </source>
</evidence>
<proteinExistence type="predicted"/>
<dbReference type="PANTHER" id="PTHR33748">
    <property type="entry name" value="PROTEIN CBG04600"/>
    <property type="match status" value="1"/>
</dbReference>
<dbReference type="Gene3D" id="3.10.310.50">
    <property type="match status" value="1"/>
</dbReference>
<dbReference type="OrthoDB" id="5804001at2759"/>
<dbReference type="Pfam" id="PF17175">
    <property type="entry name" value="MOLO1"/>
    <property type="match status" value="1"/>
</dbReference>
<accession>A0A0B2VRZ6</accession>
<comment type="caution">
    <text evidence="1">The sequence shown here is derived from an EMBL/GenBank/DDBJ whole genome shotgun (WGS) entry which is preliminary data.</text>
</comment>
<organism evidence="1 2">
    <name type="scientific">Toxocara canis</name>
    <name type="common">Canine roundworm</name>
    <dbReference type="NCBI Taxonomy" id="6265"/>
    <lineage>
        <taxon>Eukaryota</taxon>
        <taxon>Metazoa</taxon>
        <taxon>Ecdysozoa</taxon>
        <taxon>Nematoda</taxon>
        <taxon>Chromadorea</taxon>
        <taxon>Rhabditida</taxon>
        <taxon>Spirurina</taxon>
        <taxon>Ascaridomorpha</taxon>
        <taxon>Ascaridoidea</taxon>
        <taxon>Toxocaridae</taxon>
        <taxon>Toxocara</taxon>
    </lineage>
</organism>
<reference evidence="1 2" key="1">
    <citation type="submission" date="2014-11" db="EMBL/GenBank/DDBJ databases">
        <title>Genetic blueprint of the zoonotic pathogen Toxocara canis.</title>
        <authorList>
            <person name="Zhu X.-Q."/>
            <person name="Korhonen P.K."/>
            <person name="Cai H."/>
            <person name="Young N.D."/>
            <person name="Nejsum P."/>
            <person name="von Samson-Himmelstjerna G."/>
            <person name="Boag P.R."/>
            <person name="Tan P."/>
            <person name="Li Q."/>
            <person name="Min J."/>
            <person name="Yang Y."/>
            <person name="Wang X."/>
            <person name="Fang X."/>
            <person name="Hall R.S."/>
            <person name="Hofmann A."/>
            <person name="Sternberg P.W."/>
            <person name="Jex A.R."/>
            <person name="Gasser R.B."/>
        </authorList>
    </citation>
    <scope>NUCLEOTIDE SEQUENCE [LARGE SCALE GENOMIC DNA]</scope>
    <source>
        <strain evidence="1">PN_DK_2014</strain>
    </source>
</reference>
<name>A0A0B2VRZ6_TOXCA</name>
<dbReference type="EMBL" id="JPKZ01001072">
    <property type="protein sequence ID" value="KHN84094.1"/>
    <property type="molecule type" value="Genomic_DNA"/>
</dbReference>
<evidence type="ECO:0000313" key="2">
    <source>
        <dbReference type="Proteomes" id="UP000031036"/>
    </source>
</evidence>
<dbReference type="InterPro" id="IPR033438">
    <property type="entry name" value="MOLO1"/>
</dbReference>
<gene>
    <name evidence="1" type="ORF">Tcan_16917</name>
</gene>
<dbReference type="AlphaFoldDB" id="A0A0B2VRZ6"/>
<sequence>MSSYRSSPALTLLKLTIVIGEKVDNWHTLWSMLSLLSLILASGTVLRADTEQWSASTYPDPRTNSTQCNTWPNSTLCDPDHILTDQWRLNIHENIKHQTERLRNADILYNEGAPEECHQNTSEGVKIYVILAKRIQTASNHSTTDTDLTEFGNEIAEQYGLNWLPCKNFLIIVGVEAAKLAYVRTGQDLKLPPNLMEHIFNQYTGLFNAKNYMEGLNNIINEIGEQMINPMKASLND</sequence>